<sequence length="228" mass="26152">MNRYESMMNHLLVQFSNTKVLQAIFCAISDELQLLDDTFNNLKEKRWIDTGEGVQLDGIGEIVDRNRLINNAITINFFGFENQINTTGFNQARFREYSEPYLSSTSLSDEEYRLILWAKVNKNNSLCYMNDTIKSIQFIFKTDIAIVQDIYNAKFIVGIGRKLTKNEILFANALDLIVRPAGVSCQSMTHFDKDNVFGFYNQKFAKGFGQAPLSEIFSNNLIKKGYVV</sequence>
<dbReference type="Proteomes" id="UP001198190">
    <property type="component" value="Unassembled WGS sequence"/>
</dbReference>
<proteinExistence type="predicted"/>
<reference evidence="1" key="1">
    <citation type="submission" date="2021-10" db="EMBL/GenBank/DDBJ databases">
        <title>Collection of gut derived symbiotic bacterial strains cultured from healthy donors.</title>
        <authorList>
            <person name="Lin H."/>
            <person name="Littmann E."/>
            <person name="Claire K."/>
            <person name="Pamer E."/>
        </authorList>
    </citation>
    <scope>NUCLEOTIDE SEQUENCE</scope>
    <source>
        <strain evidence="1">MSK.7.16</strain>
    </source>
</reference>
<organism evidence="1 2">
    <name type="scientific">Megamonas funiformis</name>
    <dbReference type="NCBI Taxonomy" id="437897"/>
    <lineage>
        <taxon>Bacteria</taxon>
        <taxon>Bacillati</taxon>
        <taxon>Bacillota</taxon>
        <taxon>Negativicutes</taxon>
        <taxon>Selenomonadales</taxon>
        <taxon>Selenomonadaceae</taxon>
        <taxon>Megamonas</taxon>
    </lineage>
</organism>
<accession>A0AAW4U3T9</accession>
<dbReference type="AlphaFoldDB" id="A0AAW4U3T9"/>
<dbReference type="Pfam" id="PF11041">
    <property type="entry name" value="Phage_Wedge1"/>
    <property type="match status" value="1"/>
</dbReference>
<comment type="caution">
    <text evidence="1">The sequence shown here is derived from an EMBL/GenBank/DDBJ whole genome shotgun (WGS) entry which is preliminary data.</text>
</comment>
<dbReference type="EMBL" id="JAJCGD010000014">
    <property type="protein sequence ID" value="MCB6828377.1"/>
    <property type="molecule type" value="Genomic_DNA"/>
</dbReference>
<dbReference type="InterPro" id="IPR021283">
    <property type="entry name" value="Phage_Wedge1"/>
</dbReference>
<gene>
    <name evidence="1" type="ORF">LIY65_06670</name>
</gene>
<evidence type="ECO:0000313" key="2">
    <source>
        <dbReference type="Proteomes" id="UP001198190"/>
    </source>
</evidence>
<protein>
    <submittedName>
        <fullName evidence="1">DUF2612 domain-containing protein</fullName>
    </submittedName>
</protein>
<name>A0AAW4U3T9_9FIRM</name>
<dbReference type="RefSeq" id="WP_091693824.1">
    <property type="nucleotide sequence ID" value="NZ_CAUDDH010000007.1"/>
</dbReference>
<evidence type="ECO:0000313" key="1">
    <source>
        <dbReference type="EMBL" id="MCB6828377.1"/>
    </source>
</evidence>